<feature type="compositionally biased region" description="Basic and acidic residues" evidence="4">
    <location>
        <begin position="306"/>
        <end position="316"/>
    </location>
</feature>
<dbReference type="CDD" id="cd02696">
    <property type="entry name" value="MurNAc-LAA"/>
    <property type="match status" value="1"/>
</dbReference>
<dbReference type="GO" id="GO:0042834">
    <property type="term" value="F:peptidoglycan binding"/>
    <property type="evidence" value="ECO:0007669"/>
    <property type="project" value="InterPro"/>
</dbReference>
<dbReference type="PANTHER" id="PTHR30404:SF0">
    <property type="entry name" value="N-ACETYLMURAMOYL-L-ALANINE AMIDASE AMIC"/>
    <property type="match status" value="1"/>
</dbReference>
<evidence type="ECO:0000256" key="3">
    <source>
        <dbReference type="ARBA" id="ARBA00022801"/>
    </source>
</evidence>
<comment type="caution">
    <text evidence="7">The sequence shown here is derived from an EMBL/GenBank/DDBJ whole genome shotgun (WGS) entry which is preliminary data.</text>
</comment>
<name>A0A9P3ZI10_9BACT</name>
<reference evidence="7 8" key="1">
    <citation type="journal article" date="2019" name="Nat. Med.">
        <title>A library of human gut bacterial isolates paired with longitudinal multiomics data enables mechanistic microbiome research.</title>
        <authorList>
            <person name="Poyet M."/>
            <person name="Groussin M."/>
            <person name="Gibbons S.M."/>
            <person name="Avila-Pacheco J."/>
            <person name="Jiang X."/>
            <person name="Kearney S.M."/>
            <person name="Perrotta A.R."/>
            <person name="Berdy B."/>
            <person name="Zhao S."/>
            <person name="Lieberman T.D."/>
            <person name="Swanson P.K."/>
            <person name="Smith M."/>
            <person name="Roesemann S."/>
            <person name="Alexander J.E."/>
            <person name="Rich S.A."/>
            <person name="Livny J."/>
            <person name="Vlamakis H."/>
            <person name="Clish C."/>
            <person name="Bullock K."/>
            <person name="Deik A."/>
            <person name="Scott J."/>
            <person name="Pierce K.A."/>
            <person name="Xavier R.J."/>
            <person name="Alm E.J."/>
        </authorList>
    </citation>
    <scope>NUCLEOTIDE SEQUENCE [LARGE SCALE GENOMIC DNA]</scope>
    <source>
        <strain evidence="7 8">BIOML-A204</strain>
    </source>
</reference>
<dbReference type="GO" id="GO:0008745">
    <property type="term" value="F:N-acetylmuramoyl-L-alanine amidase activity"/>
    <property type="evidence" value="ECO:0007669"/>
    <property type="project" value="UniProtKB-EC"/>
</dbReference>
<accession>A0A9P3ZI10</accession>
<gene>
    <name evidence="7" type="ORF">F2S36_13220</name>
</gene>
<comment type="catalytic activity">
    <reaction evidence="1">
        <text>Hydrolyzes the link between N-acetylmuramoyl residues and L-amino acid residues in certain cell-wall glycopeptides.</text>
        <dbReference type="EC" id="3.5.1.28"/>
    </reaction>
</comment>
<sequence>MRTRLFLLFAFAAVTVLMNGATAGNIAHGVEVVVIDAGHGGKFPGAHYGNVYEKDLTLKVALKLGKLIEEGMPGVKVVYTRKTDKALGTDLATDLQARADIANKAGGDLFVSIHVNAAKSSAARGVETLIMGESPKEQRYNENALFENNREDLIDMSDERTAAIVRAYIQNLQFTYGEYSMALARCIQNNYLKAGRHSRGIKPQLLRVLYATDMPGVLTEIGFMSNAQEMAYMKSEKGQDEIARSIYEGVRDYSAYVLETRRAEEEAAAAPKPGKEPETQVVIGKEPVRPAKQDKASDAPAAKAATPEKGEPEKAAGKSGAQKPAKAGDAPKQAARPLRYTVQVLASAQTVPTSSARFKSYRNKVKQYTAEGRFRYKYCVGEYDTRAAAQKRLAEVRKVFPDAFVVSCRGTQIVK</sequence>
<dbReference type="PANTHER" id="PTHR30404">
    <property type="entry name" value="N-ACETYLMURAMOYL-L-ALANINE AMIDASE"/>
    <property type="match status" value="1"/>
</dbReference>
<dbReference type="SUPFAM" id="SSF53187">
    <property type="entry name" value="Zn-dependent exopeptidases"/>
    <property type="match status" value="1"/>
</dbReference>
<dbReference type="GO" id="GO:0009253">
    <property type="term" value="P:peptidoglycan catabolic process"/>
    <property type="evidence" value="ECO:0007669"/>
    <property type="project" value="InterPro"/>
</dbReference>
<dbReference type="EMBL" id="VVUY01000014">
    <property type="protein sequence ID" value="KAA2558175.1"/>
    <property type="molecule type" value="Genomic_DNA"/>
</dbReference>
<dbReference type="EC" id="3.5.1.28" evidence="2"/>
<evidence type="ECO:0000259" key="6">
    <source>
        <dbReference type="SMART" id="SM00646"/>
    </source>
</evidence>
<dbReference type="RefSeq" id="WP_055204772.1">
    <property type="nucleotide sequence ID" value="NZ_DAWDXQ010000023.1"/>
</dbReference>
<keyword evidence="3" id="KW-0378">Hydrolase</keyword>
<organism evidence="7 8">
    <name type="scientific">Alistipes onderdonkii</name>
    <dbReference type="NCBI Taxonomy" id="328813"/>
    <lineage>
        <taxon>Bacteria</taxon>
        <taxon>Pseudomonadati</taxon>
        <taxon>Bacteroidota</taxon>
        <taxon>Bacteroidia</taxon>
        <taxon>Bacteroidales</taxon>
        <taxon>Rikenellaceae</taxon>
        <taxon>Alistipes</taxon>
    </lineage>
</organism>
<evidence type="ECO:0000256" key="5">
    <source>
        <dbReference type="SAM" id="SignalP"/>
    </source>
</evidence>
<dbReference type="AlphaFoldDB" id="A0A9P3ZI10"/>
<feature type="chain" id="PRO_5040222883" description="N-acetylmuramoyl-L-alanine amidase" evidence="5">
    <location>
        <begin position="24"/>
        <end position="415"/>
    </location>
</feature>
<dbReference type="InterPro" id="IPR007730">
    <property type="entry name" value="SPOR-like_dom"/>
</dbReference>
<evidence type="ECO:0000256" key="2">
    <source>
        <dbReference type="ARBA" id="ARBA00011901"/>
    </source>
</evidence>
<feature type="domain" description="MurNAc-LAA" evidence="6">
    <location>
        <begin position="99"/>
        <end position="251"/>
    </location>
</feature>
<dbReference type="InterPro" id="IPR050695">
    <property type="entry name" value="N-acetylmuramoyl_amidase_3"/>
</dbReference>
<keyword evidence="5" id="KW-0732">Signal</keyword>
<protein>
    <recommendedName>
        <fullName evidence="2">N-acetylmuramoyl-L-alanine amidase</fullName>
        <ecNumber evidence="2">3.5.1.28</ecNumber>
    </recommendedName>
</protein>
<feature type="region of interest" description="Disordered" evidence="4">
    <location>
        <begin position="287"/>
        <end position="334"/>
    </location>
</feature>
<evidence type="ECO:0000256" key="1">
    <source>
        <dbReference type="ARBA" id="ARBA00001561"/>
    </source>
</evidence>
<evidence type="ECO:0000256" key="4">
    <source>
        <dbReference type="SAM" id="MobiDB-lite"/>
    </source>
</evidence>
<dbReference type="Pfam" id="PF01520">
    <property type="entry name" value="Amidase_3"/>
    <property type="match status" value="1"/>
</dbReference>
<evidence type="ECO:0000313" key="8">
    <source>
        <dbReference type="Proteomes" id="UP000323119"/>
    </source>
</evidence>
<evidence type="ECO:0000313" key="7">
    <source>
        <dbReference type="EMBL" id="KAA2558175.1"/>
    </source>
</evidence>
<dbReference type="Gene3D" id="3.40.630.40">
    <property type="entry name" value="Zn-dependent exopeptidases"/>
    <property type="match status" value="1"/>
</dbReference>
<proteinExistence type="predicted"/>
<dbReference type="InterPro" id="IPR002508">
    <property type="entry name" value="MurNAc-LAA_cat"/>
</dbReference>
<dbReference type="Proteomes" id="UP000323119">
    <property type="component" value="Unassembled WGS sequence"/>
</dbReference>
<feature type="compositionally biased region" description="Basic and acidic residues" evidence="4">
    <location>
        <begin position="287"/>
        <end position="297"/>
    </location>
</feature>
<dbReference type="GO" id="GO:0030288">
    <property type="term" value="C:outer membrane-bounded periplasmic space"/>
    <property type="evidence" value="ECO:0007669"/>
    <property type="project" value="TreeGrafter"/>
</dbReference>
<feature type="signal peptide" evidence="5">
    <location>
        <begin position="1"/>
        <end position="23"/>
    </location>
</feature>
<dbReference type="SMART" id="SM00646">
    <property type="entry name" value="Ami_3"/>
    <property type="match status" value="1"/>
</dbReference>
<dbReference type="Pfam" id="PF05036">
    <property type="entry name" value="SPOR"/>
    <property type="match status" value="1"/>
</dbReference>